<evidence type="ECO:0000313" key="2">
    <source>
        <dbReference type="Proteomes" id="UP000663856"/>
    </source>
</evidence>
<protein>
    <submittedName>
        <fullName evidence="1">Uncharacterized protein</fullName>
    </submittedName>
</protein>
<name>A0A816S7Z3_9BILA</name>
<evidence type="ECO:0000313" key="1">
    <source>
        <dbReference type="EMBL" id="CAF2081866.1"/>
    </source>
</evidence>
<accession>A0A816S7Z3</accession>
<proteinExistence type="predicted"/>
<dbReference type="AlphaFoldDB" id="A0A816S7Z3"/>
<reference evidence="1" key="1">
    <citation type="submission" date="2021-02" db="EMBL/GenBank/DDBJ databases">
        <authorList>
            <person name="Nowell W R."/>
        </authorList>
    </citation>
    <scope>NUCLEOTIDE SEQUENCE</scope>
</reference>
<dbReference type="EMBL" id="CAJNRF010006526">
    <property type="protein sequence ID" value="CAF2081866.1"/>
    <property type="molecule type" value="Genomic_DNA"/>
</dbReference>
<organism evidence="1 2">
    <name type="scientific">Rotaria magnacalcarata</name>
    <dbReference type="NCBI Taxonomy" id="392030"/>
    <lineage>
        <taxon>Eukaryota</taxon>
        <taxon>Metazoa</taxon>
        <taxon>Spiralia</taxon>
        <taxon>Gnathifera</taxon>
        <taxon>Rotifera</taxon>
        <taxon>Eurotatoria</taxon>
        <taxon>Bdelloidea</taxon>
        <taxon>Philodinida</taxon>
        <taxon>Philodinidae</taxon>
        <taxon>Rotaria</taxon>
    </lineage>
</organism>
<gene>
    <name evidence="1" type="ORF">WKI299_LOCUS16386</name>
</gene>
<comment type="caution">
    <text evidence="1">The sequence shown here is derived from an EMBL/GenBank/DDBJ whole genome shotgun (WGS) entry which is preliminary data.</text>
</comment>
<sequence length="169" mass="19053">MIFLFLYIGNSYEHVQLMNKRVQSCPLIEDTELALPNVTTTMTSFTNLYSHKNDCSSFMHTNQQIPSSSLEGFHQHISLLNDTIESQESISSNDSQSSSISFEATSTPCPALNNLPTRRIANIIRSDLCSIKSFHQEPNIKRNGINLKAINISNIEKDENNDLLMNSKE</sequence>
<dbReference type="Proteomes" id="UP000663856">
    <property type="component" value="Unassembled WGS sequence"/>
</dbReference>